<comment type="caution">
    <text evidence="2">The sequence shown here is derived from an EMBL/GenBank/DDBJ whole genome shotgun (WGS) entry which is preliminary data.</text>
</comment>
<feature type="region of interest" description="Disordered" evidence="1">
    <location>
        <begin position="38"/>
        <end position="62"/>
    </location>
</feature>
<dbReference type="RefSeq" id="WP_199537407.1">
    <property type="nucleotide sequence ID" value="NZ_POUA01000415.1"/>
</dbReference>
<dbReference type="Gene3D" id="3.90.550.10">
    <property type="entry name" value="Spore Coat Polysaccharide Biosynthesis Protein SpsA, Chain A"/>
    <property type="match status" value="1"/>
</dbReference>
<dbReference type="SUPFAM" id="SSF53448">
    <property type="entry name" value="Nucleotide-diphospho-sugar transferases"/>
    <property type="match status" value="1"/>
</dbReference>
<evidence type="ECO:0000313" key="3">
    <source>
        <dbReference type="Proteomes" id="UP000248544"/>
    </source>
</evidence>
<evidence type="ECO:0000313" key="2">
    <source>
        <dbReference type="EMBL" id="PZG27464.1"/>
    </source>
</evidence>
<reference evidence="2 3" key="1">
    <citation type="submission" date="2018-01" db="EMBL/GenBank/DDBJ databases">
        <title>Draft genome sequence of Sphaerisporangium sp. 7K107.</title>
        <authorList>
            <person name="Sahin N."/>
            <person name="Saygin H."/>
            <person name="Ay H."/>
        </authorList>
    </citation>
    <scope>NUCLEOTIDE SEQUENCE [LARGE SCALE GENOMIC DNA]</scope>
    <source>
        <strain evidence="2 3">7K107</strain>
    </source>
</reference>
<evidence type="ECO:0008006" key="4">
    <source>
        <dbReference type="Google" id="ProtNLM"/>
    </source>
</evidence>
<name>A0A2W2GKQ8_9ACTN</name>
<protein>
    <recommendedName>
        <fullName evidence="4">Glycosyltransferase 2-like domain-containing protein</fullName>
    </recommendedName>
</protein>
<keyword evidence="3" id="KW-1185">Reference proteome</keyword>
<dbReference type="EMBL" id="POUA01000415">
    <property type="protein sequence ID" value="PZG27464.1"/>
    <property type="molecule type" value="Genomic_DNA"/>
</dbReference>
<dbReference type="Proteomes" id="UP000248544">
    <property type="component" value="Unassembled WGS sequence"/>
</dbReference>
<accession>A0A2W2GKQ8</accession>
<sequence>MSVAIVMPACLDEAGLAATVEDFLATMEDAEHCVIIVADHTGPGPRDEPGDGSGGERGGGRMAERLAARFPGRVRVAYQTPGAERGSAVRTGVAFALECTHAERIFLIDPDARFGAHRLPEIIREAGRERADVVVGYRLRLGGALFGR</sequence>
<organism evidence="2 3">
    <name type="scientific">Spongiactinospora gelatinilytica</name>
    <dbReference type="NCBI Taxonomy" id="2666298"/>
    <lineage>
        <taxon>Bacteria</taxon>
        <taxon>Bacillati</taxon>
        <taxon>Actinomycetota</taxon>
        <taxon>Actinomycetes</taxon>
        <taxon>Streptosporangiales</taxon>
        <taxon>Streptosporangiaceae</taxon>
        <taxon>Spongiactinospora</taxon>
    </lineage>
</organism>
<evidence type="ECO:0000256" key="1">
    <source>
        <dbReference type="SAM" id="MobiDB-lite"/>
    </source>
</evidence>
<dbReference type="AlphaFoldDB" id="A0A2W2GKQ8"/>
<feature type="non-terminal residue" evidence="2">
    <location>
        <position position="148"/>
    </location>
</feature>
<dbReference type="InterPro" id="IPR029044">
    <property type="entry name" value="Nucleotide-diphossugar_trans"/>
</dbReference>
<gene>
    <name evidence="2" type="ORF">C1I98_33345</name>
</gene>
<proteinExistence type="predicted"/>